<dbReference type="AlphaFoldDB" id="A0A2K6JW27"/>
<dbReference type="OMA" id="VSQLCIY"/>
<accession>A0A2K6JW27</accession>
<evidence type="ECO:0000313" key="2">
    <source>
        <dbReference type="Proteomes" id="UP000233180"/>
    </source>
</evidence>
<keyword evidence="2" id="KW-1185">Reference proteome</keyword>
<reference evidence="1 2" key="1">
    <citation type="submission" date="2016-06" db="EMBL/GenBank/DDBJ databases">
        <title>Genome of Rhinopithecus bieti.</title>
        <authorList>
            <person name="Wu"/>
            <person name="C.-I. and Zhang"/>
            <person name="Y."/>
        </authorList>
    </citation>
    <scope>NUCLEOTIDE SEQUENCE</scope>
</reference>
<proteinExistence type="predicted"/>
<sequence>MGTLKSIFIKKGNLTTIGTCDILSSSAFSFLVVGVYISFLSQLCIYERSLSFTSFDTKGLFVVNENDPKLQRNMPV</sequence>
<reference evidence="1" key="3">
    <citation type="submission" date="2025-09" db="UniProtKB">
        <authorList>
            <consortium name="Ensembl"/>
        </authorList>
    </citation>
    <scope>IDENTIFICATION</scope>
</reference>
<dbReference type="GeneTree" id="ENSGT00910000147117"/>
<name>A0A2K6JW27_RHIBE</name>
<evidence type="ECO:0000313" key="1">
    <source>
        <dbReference type="Ensembl" id="ENSRBIP00000003222.1"/>
    </source>
</evidence>
<protein>
    <submittedName>
        <fullName evidence="1">Uncharacterized protein</fullName>
    </submittedName>
</protein>
<reference evidence="1" key="2">
    <citation type="submission" date="2025-08" db="UniProtKB">
        <authorList>
            <consortium name="Ensembl"/>
        </authorList>
    </citation>
    <scope>IDENTIFICATION</scope>
</reference>
<dbReference type="Ensembl" id="ENSRBIT00000016674.1">
    <property type="protein sequence ID" value="ENSRBIP00000003222.1"/>
    <property type="gene ID" value="ENSRBIG00000015293.1"/>
</dbReference>
<dbReference type="Proteomes" id="UP000233180">
    <property type="component" value="Unassembled WGS sequence"/>
</dbReference>
<organism evidence="1 2">
    <name type="scientific">Rhinopithecus bieti</name>
    <name type="common">Black snub-nosed monkey</name>
    <name type="synonym">Pygathrix bieti</name>
    <dbReference type="NCBI Taxonomy" id="61621"/>
    <lineage>
        <taxon>Eukaryota</taxon>
        <taxon>Metazoa</taxon>
        <taxon>Chordata</taxon>
        <taxon>Craniata</taxon>
        <taxon>Vertebrata</taxon>
        <taxon>Euteleostomi</taxon>
        <taxon>Mammalia</taxon>
        <taxon>Eutheria</taxon>
        <taxon>Euarchontoglires</taxon>
        <taxon>Primates</taxon>
        <taxon>Haplorrhini</taxon>
        <taxon>Catarrhini</taxon>
        <taxon>Cercopithecidae</taxon>
        <taxon>Colobinae</taxon>
        <taxon>Rhinopithecus</taxon>
    </lineage>
</organism>